<evidence type="ECO:0000256" key="1">
    <source>
        <dbReference type="ARBA" id="ARBA00022692"/>
    </source>
</evidence>
<dbReference type="Pfam" id="PF07690">
    <property type="entry name" value="MFS_1"/>
    <property type="match status" value="1"/>
</dbReference>
<accession>A0ABV7ENF9</accession>
<keyword evidence="7" id="KW-1185">Reference proteome</keyword>
<evidence type="ECO:0000313" key="7">
    <source>
        <dbReference type="Proteomes" id="UP001595462"/>
    </source>
</evidence>
<feature type="transmembrane region" description="Helical" evidence="4">
    <location>
        <begin position="244"/>
        <end position="264"/>
    </location>
</feature>
<dbReference type="SUPFAM" id="SSF103473">
    <property type="entry name" value="MFS general substrate transporter"/>
    <property type="match status" value="1"/>
</dbReference>
<dbReference type="PANTHER" id="PTHR23523">
    <property type="match status" value="1"/>
</dbReference>
<keyword evidence="2 4" id="KW-1133">Transmembrane helix</keyword>
<proteinExistence type="predicted"/>
<evidence type="ECO:0000256" key="4">
    <source>
        <dbReference type="SAM" id="Phobius"/>
    </source>
</evidence>
<name>A0ABV7ENF9_9GAMM</name>
<dbReference type="Proteomes" id="UP001595462">
    <property type="component" value="Unassembled WGS sequence"/>
</dbReference>
<dbReference type="InterPro" id="IPR020846">
    <property type="entry name" value="MFS_dom"/>
</dbReference>
<feature type="transmembrane region" description="Helical" evidence="4">
    <location>
        <begin position="364"/>
        <end position="381"/>
    </location>
</feature>
<evidence type="ECO:0000313" key="6">
    <source>
        <dbReference type="EMBL" id="MFC3104270.1"/>
    </source>
</evidence>
<dbReference type="EMBL" id="JBHRSS010000003">
    <property type="protein sequence ID" value="MFC3104270.1"/>
    <property type="molecule type" value="Genomic_DNA"/>
</dbReference>
<reference evidence="7" key="1">
    <citation type="journal article" date="2019" name="Int. J. Syst. Evol. Microbiol.">
        <title>The Global Catalogue of Microorganisms (GCM) 10K type strain sequencing project: providing services to taxonomists for standard genome sequencing and annotation.</title>
        <authorList>
            <consortium name="The Broad Institute Genomics Platform"/>
            <consortium name="The Broad Institute Genome Sequencing Center for Infectious Disease"/>
            <person name="Wu L."/>
            <person name="Ma J."/>
        </authorList>
    </citation>
    <scope>NUCLEOTIDE SEQUENCE [LARGE SCALE GENOMIC DNA]</scope>
    <source>
        <strain evidence="7">KCTC 52640</strain>
    </source>
</reference>
<evidence type="ECO:0000256" key="3">
    <source>
        <dbReference type="ARBA" id="ARBA00023136"/>
    </source>
</evidence>
<dbReference type="InterPro" id="IPR036259">
    <property type="entry name" value="MFS_trans_sf"/>
</dbReference>
<feature type="transmembrane region" description="Helical" evidence="4">
    <location>
        <begin position="47"/>
        <end position="71"/>
    </location>
</feature>
<feature type="transmembrane region" description="Helical" evidence="4">
    <location>
        <begin position="171"/>
        <end position="190"/>
    </location>
</feature>
<dbReference type="RefSeq" id="WP_380689088.1">
    <property type="nucleotide sequence ID" value="NZ_JBHRSS010000003.1"/>
</dbReference>
<evidence type="ECO:0000259" key="5">
    <source>
        <dbReference type="PROSITE" id="PS50850"/>
    </source>
</evidence>
<feature type="transmembrane region" description="Helical" evidence="4">
    <location>
        <begin position="276"/>
        <end position="294"/>
    </location>
</feature>
<feature type="transmembrane region" description="Helical" evidence="4">
    <location>
        <begin position="132"/>
        <end position="159"/>
    </location>
</feature>
<feature type="transmembrane region" description="Helical" evidence="4">
    <location>
        <begin position="78"/>
        <end position="97"/>
    </location>
</feature>
<feature type="transmembrane region" description="Helical" evidence="4">
    <location>
        <begin position="211"/>
        <end position="232"/>
    </location>
</feature>
<gene>
    <name evidence="6" type="ORF">ACFOSU_10215</name>
</gene>
<feature type="transmembrane region" description="Helical" evidence="4">
    <location>
        <begin position="103"/>
        <end position="125"/>
    </location>
</feature>
<dbReference type="Gene3D" id="1.20.1250.20">
    <property type="entry name" value="MFS general substrate transporter like domains"/>
    <property type="match status" value="1"/>
</dbReference>
<protein>
    <submittedName>
        <fullName evidence="6">CynX/NimT family MFS transporter</fullName>
    </submittedName>
</protein>
<keyword evidence="3 4" id="KW-0472">Membrane</keyword>
<sequence length="387" mass="40721">MQHEPRGIQRIGVLALLWCIGVYMRAPILLAAPLGSRIRDELGFGQTGLGALTTTPVLMLGLGALPAALLIGRFGARATLCAALVLAALASMLRGLAPDLGLLLGLTAVMGLAIAAMQPALPALVGRWCPGFAALASTVYLNGMMLGEFIGAGLTLPLLLPALGDDWRLTLLVFSLPCLLLAPLVWRPTLHGAHQDRAGVRRLPDWRDRRVWMYGVAMGTTGATFFGLNAYMGPLLQSKGLGGWLDTTLFVFNATQIAGSFFMMVAARAVLRTRRLLFFTVGTQVIGLGMALLVDSPALLPIVITLSLASALQLISLVTLPALISTPEQAGKLAAGMFAVGYVLAFIIPLAAGMASDLLGTVDAALWVFLACNLLCLPLAWRTSTAV</sequence>
<dbReference type="PROSITE" id="PS50850">
    <property type="entry name" value="MFS"/>
    <property type="match status" value="1"/>
</dbReference>
<comment type="caution">
    <text evidence="6">The sequence shown here is derived from an EMBL/GenBank/DDBJ whole genome shotgun (WGS) entry which is preliminary data.</text>
</comment>
<dbReference type="InterPro" id="IPR052524">
    <property type="entry name" value="MFS_Cyanate_Porter"/>
</dbReference>
<evidence type="ECO:0000256" key="2">
    <source>
        <dbReference type="ARBA" id="ARBA00022989"/>
    </source>
</evidence>
<feature type="transmembrane region" description="Helical" evidence="4">
    <location>
        <begin position="300"/>
        <end position="324"/>
    </location>
</feature>
<feature type="transmembrane region" description="Helical" evidence="4">
    <location>
        <begin position="333"/>
        <end position="352"/>
    </location>
</feature>
<dbReference type="InterPro" id="IPR011701">
    <property type="entry name" value="MFS"/>
</dbReference>
<feature type="domain" description="Major facilitator superfamily (MFS) profile" evidence="5">
    <location>
        <begin position="10"/>
        <end position="387"/>
    </location>
</feature>
<keyword evidence="1 4" id="KW-0812">Transmembrane</keyword>
<organism evidence="6 7">
    <name type="scientific">Salinisphaera aquimarina</name>
    <dbReference type="NCBI Taxonomy" id="2094031"/>
    <lineage>
        <taxon>Bacteria</taxon>
        <taxon>Pseudomonadati</taxon>
        <taxon>Pseudomonadota</taxon>
        <taxon>Gammaproteobacteria</taxon>
        <taxon>Salinisphaerales</taxon>
        <taxon>Salinisphaeraceae</taxon>
        <taxon>Salinisphaera</taxon>
    </lineage>
</organism>
<dbReference type="PANTHER" id="PTHR23523:SF2">
    <property type="entry name" value="2-NITROIMIDAZOLE TRANSPORTER"/>
    <property type="match status" value="1"/>
</dbReference>